<accession>A0A0A7S3Z5</accession>
<reference evidence="2 3" key="1">
    <citation type="journal article" date="2014" name="Appl. Environ. Microbiol.">
        <title>Gut symbionts from distinct hosts exhibit genotoxic activity via divergent colibactin biosynthetic pathways.</title>
        <authorList>
            <person name="Engel P."/>
            <person name="Vizcaino M.I."/>
            <person name="Crawford J.M."/>
        </authorList>
    </citation>
    <scope>NUCLEOTIDE SEQUENCE [LARGE SCALE GENOMIC DNA]</scope>
    <source>
        <strain evidence="2 3">PEB0191</strain>
    </source>
</reference>
<feature type="transmembrane region" description="Helical" evidence="1">
    <location>
        <begin position="12"/>
        <end position="30"/>
    </location>
</feature>
<organism evidence="2 3">
    <name type="scientific">Frischella perrara</name>
    <dbReference type="NCBI Taxonomy" id="1267021"/>
    <lineage>
        <taxon>Bacteria</taxon>
        <taxon>Pseudomonadati</taxon>
        <taxon>Pseudomonadota</taxon>
        <taxon>Gammaproteobacteria</taxon>
        <taxon>Orbales</taxon>
        <taxon>Orbaceae</taxon>
        <taxon>Frischella</taxon>
    </lineage>
</organism>
<keyword evidence="1" id="KW-0812">Transmembrane</keyword>
<sequence>MHVNRGANIYFYRIYSFIVFIVINIAFIHLKTITQCVSASLADDRF</sequence>
<keyword evidence="1" id="KW-0472">Membrane</keyword>
<gene>
    <name evidence="2" type="ORF">FPB0191_01741</name>
</gene>
<dbReference type="EMBL" id="CP009056">
    <property type="protein sequence ID" value="AJA45557.1"/>
    <property type="molecule type" value="Genomic_DNA"/>
</dbReference>
<dbReference type="KEGG" id="fpp:FPB0191_01741"/>
<evidence type="ECO:0000313" key="2">
    <source>
        <dbReference type="EMBL" id="AJA45557.1"/>
    </source>
</evidence>
<keyword evidence="3" id="KW-1185">Reference proteome</keyword>
<dbReference type="Proteomes" id="UP000030901">
    <property type="component" value="Chromosome"/>
</dbReference>
<protein>
    <submittedName>
        <fullName evidence="2">Uncharacterized protein</fullName>
    </submittedName>
</protein>
<proteinExistence type="predicted"/>
<dbReference type="STRING" id="1267021.FPB0191_01741"/>
<name>A0A0A7S3Z5_FRIPE</name>
<dbReference type="HOGENOM" id="CLU_3184026_0_0_6"/>
<evidence type="ECO:0000256" key="1">
    <source>
        <dbReference type="SAM" id="Phobius"/>
    </source>
</evidence>
<keyword evidence="1" id="KW-1133">Transmembrane helix</keyword>
<dbReference type="AlphaFoldDB" id="A0A0A7S3Z5"/>
<evidence type="ECO:0000313" key="3">
    <source>
        <dbReference type="Proteomes" id="UP000030901"/>
    </source>
</evidence>